<gene>
    <name evidence="2" type="ORF">SK128_022594</name>
</gene>
<accession>A0AAN8WXF5</accession>
<comment type="caution">
    <text evidence="2">The sequence shown here is derived from an EMBL/GenBank/DDBJ whole genome shotgun (WGS) entry which is preliminary data.</text>
</comment>
<proteinExistence type="predicted"/>
<dbReference type="PROSITE" id="PS50853">
    <property type="entry name" value="FN3"/>
    <property type="match status" value="1"/>
</dbReference>
<dbReference type="InterPro" id="IPR003961">
    <property type="entry name" value="FN3_dom"/>
</dbReference>
<dbReference type="InterPro" id="IPR036116">
    <property type="entry name" value="FN3_sf"/>
</dbReference>
<dbReference type="SUPFAM" id="SSF49265">
    <property type="entry name" value="Fibronectin type III"/>
    <property type="match status" value="1"/>
</dbReference>
<dbReference type="Proteomes" id="UP001381693">
    <property type="component" value="Unassembled WGS sequence"/>
</dbReference>
<organism evidence="2 3">
    <name type="scientific">Halocaridina rubra</name>
    <name type="common">Hawaiian red shrimp</name>
    <dbReference type="NCBI Taxonomy" id="373956"/>
    <lineage>
        <taxon>Eukaryota</taxon>
        <taxon>Metazoa</taxon>
        <taxon>Ecdysozoa</taxon>
        <taxon>Arthropoda</taxon>
        <taxon>Crustacea</taxon>
        <taxon>Multicrustacea</taxon>
        <taxon>Malacostraca</taxon>
        <taxon>Eumalacostraca</taxon>
        <taxon>Eucarida</taxon>
        <taxon>Decapoda</taxon>
        <taxon>Pleocyemata</taxon>
        <taxon>Caridea</taxon>
        <taxon>Atyoidea</taxon>
        <taxon>Atyidae</taxon>
        <taxon>Halocaridina</taxon>
    </lineage>
</organism>
<evidence type="ECO:0000259" key="1">
    <source>
        <dbReference type="PROSITE" id="PS50853"/>
    </source>
</evidence>
<keyword evidence="3" id="KW-1185">Reference proteome</keyword>
<dbReference type="EMBL" id="JAXCGZ010013598">
    <property type="protein sequence ID" value="KAK7072221.1"/>
    <property type="molecule type" value="Genomic_DNA"/>
</dbReference>
<name>A0AAN8WXF5_HALRR</name>
<dbReference type="AlphaFoldDB" id="A0AAN8WXF5"/>
<evidence type="ECO:0000313" key="3">
    <source>
        <dbReference type="Proteomes" id="UP001381693"/>
    </source>
</evidence>
<protein>
    <recommendedName>
        <fullName evidence="1">Fibronectin type-III domain-containing protein</fullName>
    </recommendedName>
</protein>
<sequence>MFERVNGVFGCRTRNKYPVHTFEHHFKHLSVEPRSTNQCAKHDFSECVVNADSQDYCTCLIDLSLEDCRIDPGMLITLNKESNATDPSERLITYEVSERAKHECHEGPRCPYTGDGVTGAFKDCCYWNTDQGYLPHDPTMGMIFVVKNTLVQTDVEFWKPIDYLGIVIPNPAENLSAVASMSNMVTVQWSTPESLISFPGDLLYRVVHRINSTYDKNTSWSEPIYGRCANKTCTMAFEARYPGMHYDIQVRLRSGAANNTLENDGWWSNETAQVIMTLPTRPRAAPSVEPGTFQFHLRPKSGEKADLVVAWQRMDYTQFSGPDFHYVIRVSFNGNETKERETGDLDALTIFTDMPINTAYDLEIWSANSEGHSTESSILHVPASEERPSPPVLPAVIYHNDEDLYELQ</sequence>
<dbReference type="Gene3D" id="2.60.40.10">
    <property type="entry name" value="Immunoglobulins"/>
    <property type="match status" value="2"/>
</dbReference>
<evidence type="ECO:0000313" key="2">
    <source>
        <dbReference type="EMBL" id="KAK7072221.1"/>
    </source>
</evidence>
<dbReference type="InterPro" id="IPR013783">
    <property type="entry name" value="Ig-like_fold"/>
</dbReference>
<reference evidence="2 3" key="1">
    <citation type="submission" date="2023-11" db="EMBL/GenBank/DDBJ databases">
        <title>Halocaridina rubra genome assembly.</title>
        <authorList>
            <person name="Smith C."/>
        </authorList>
    </citation>
    <scope>NUCLEOTIDE SEQUENCE [LARGE SCALE GENOMIC DNA]</scope>
    <source>
        <strain evidence="2">EP-1</strain>
        <tissue evidence="2">Whole</tissue>
    </source>
</reference>
<feature type="domain" description="Fibronectin type-III" evidence="1">
    <location>
        <begin position="171"/>
        <end position="280"/>
    </location>
</feature>